<organism evidence="1 2">
    <name type="scientific">Candidatus Lloydbacteria bacterium RIFCSPLOWO2_01_FULL_50_20</name>
    <dbReference type="NCBI Taxonomy" id="1798665"/>
    <lineage>
        <taxon>Bacteria</taxon>
        <taxon>Candidatus Lloydiibacteriota</taxon>
    </lineage>
</organism>
<reference evidence="1 2" key="1">
    <citation type="journal article" date="2016" name="Nat. Commun.">
        <title>Thousands of microbial genomes shed light on interconnected biogeochemical processes in an aquifer system.</title>
        <authorList>
            <person name="Anantharaman K."/>
            <person name="Brown C.T."/>
            <person name="Hug L.A."/>
            <person name="Sharon I."/>
            <person name="Castelle C.J."/>
            <person name="Probst A.J."/>
            <person name="Thomas B.C."/>
            <person name="Singh A."/>
            <person name="Wilkins M.J."/>
            <person name="Karaoz U."/>
            <person name="Brodie E.L."/>
            <person name="Williams K.H."/>
            <person name="Hubbard S.S."/>
            <person name="Banfield J.F."/>
        </authorList>
    </citation>
    <scope>NUCLEOTIDE SEQUENCE [LARGE SCALE GENOMIC DNA]</scope>
</reference>
<gene>
    <name evidence="1" type="ORF">A2942_03750</name>
</gene>
<accession>A0A1G2DE24</accession>
<protein>
    <submittedName>
        <fullName evidence="1">Uncharacterized protein</fullName>
    </submittedName>
</protein>
<evidence type="ECO:0000313" key="1">
    <source>
        <dbReference type="EMBL" id="OGZ11201.1"/>
    </source>
</evidence>
<dbReference type="Proteomes" id="UP000178534">
    <property type="component" value="Unassembled WGS sequence"/>
</dbReference>
<dbReference type="EMBL" id="MHLP01000040">
    <property type="protein sequence ID" value="OGZ11201.1"/>
    <property type="molecule type" value="Genomic_DNA"/>
</dbReference>
<proteinExistence type="predicted"/>
<sequence length="147" mass="17164">MPYLFLKTSNTRFKVFQLLASNEAVANERKFFFYFLIVRLDIPNTEPQVDNLFFGSCNHLVDSFNPVPRNVQILPNALKLERKSSIQSVVGINFNYEIGIIHSHKQHDAPKKTSGLFFLFPLMCFWRKSKVRVRVRLEQTGNTQKKL</sequence>
<dbReference type="AlphaFoldDB" id="A0A1G2DE24"/>
<comment type="caution">
    <text evidence="1">The sequence shown here is derived from an EMBL/GenBank/DDBJ whole genome shotgun (WGS) entry which is preliminary data.</text>
</comment>
<name>A0A1G2DE24_9BACT</name>
<evidence type="ECO:0000313" key="2">
    <source>
        <dbReference type="Proteomes" id="UP000178534"/>
    </source>
</evidence>